<dbReference type="GO" id="GO:0046873">
    <property type="term" value="F:metal ion transmembrane transporter activity"/>
    <property type="evidence" value="ECO:0007669"/>
    <property type="project" value="InterPro"/>
</dbReference>
<feature type="transmembrane region" description="Helical" evidence="5">
    <location>
        <begin position="162"/>
        <end position="182"/>
    </location>
</feature>
<evidence type="ECO:0000313" key="6">
    <source>
        <dbReference type="EMBL" id="ART74262.1"/>
    </source>
</evidence>
<reference evidence="6 7" key="1">
    <citation type="submission" date="2017-04" db="EMBL/GenBank/DDBJ databases">
        <title>Whole Genome Sequence of 1,4-Dioxane Degrading Bacterium Mycobacterium dioxanotrophicus PH-06.</title>
        <authorList>
            <person name="He Y."/>
        </authorList>
    </citation>
    <scope>NUCLEOTIDE SEQUENCE [LARGE SCALE GENOMIC DNA]</scope>
    <source>
        <strain evidence="6 7">PH-06</strain>
        <plasmid evidence="6 7">unnamed1</plasmid>
    </source>
</reference>
<evidence type="ECO:0000256" key="5">
    <source>
        <dbReference type="SAM" id="Phobius"/>
    </source>
</evidence>
<feature type="transmembrane region" description="Helical" evidence="5">
    <location>
        <begin position="245"/>
        <end position="265"/>
    </location>
</feature>
<dbReference type="GO" id="GO:0016020">
    <property type="term" value="C:membrane"/>
    <property type="evidence" value="ECO:0007669"/>
    <property type="project" value="UniProtKB-SubCell"/>
</dbReference>
<gene>
    <name evidence="6" type="ORF">BTO20_37090</name>
</gene>
<evidence type="ECO:0000256" key="4">
    <source>
        <dbReference type="ARBA" id="ARBA00023136"/>
    </source>
</evidence>
<accession>A0A1Y0CGI2</accession>
<feature type="transmembrane region" description="Helical" evidence="5">
    <location>
        <begin position="343"/>
        <end position="363"/>
    </location>
</feature>
<keyword evidence="7" id="KW-1185">Reference proteome</keyword>
<dbReference type="NCBIfam" id="NF037982">
    <property type="entry name" value="Nramp_1"/>
    <property type="match status" value="1"/>
</dbReference>
<feature type="transmembrane region" description="Helical" evidence="5">
    <location>
        <begin position="92"/>
        <end position="114"/>
    </location>
</feature>
<feature type="transmembrane region" description="Helical" evidence="5">
    <location>
        <begin position="411"/>
        <end position="434"/>
    </location>
</feature>
<feature type="transmembrane region" description="Helical" evidence="5">
    <location>
        <begin position="202"/>
        <end position="225"/>
    </location>
</feature>
<sequence length="439" mass="46600">MEQSTQTAQPAGKLPRWVSHVKQIGPGFVAAMTLLGAGELIDVTVAGANYGYALMWGFALVLLSKFFFMFMMSKYQLLNGQGLTIMQGFGKLGRVFPLATGLGLLLGIFAYGAFYVPAAGTALAELIGSSSSSAKFIGAVATVALAAFMLRAKRAYAIVENFSRLVVLLLVGTFVFTAISQGPSLLALVKGLLFSVPSEKGMFGSLYVVVALIGVAGVTPAAIIYNYAIYEKGWRSPGHRATQVLDLLVSIVAIAIIDFSIWVVAAETAHGSGFAISDTDDLAKLMRLAVGDIGPPLLWLAIFFASFTSVVGTVFLFSRAVVDALRNAFPSRHERNTDIDKSPIIKRLTVLGLVLPLLCATPWAPNMVVLAIVAVTIPLVATPFMLIGLIRLTGSTRFLPAEFVRRWQSGLLVIMTAAALVSLVIAAHGLVGIVRTLTG</sequence>
<evidence type="ECO:0000256" key="1">
    <source>
        <dbReference type="ARBA" id="ARBA00004141"/>
    </source>
</evidence>
<evidence type="ECO:0000256" key="3">
    <source>
        <dbReference type="ARBA" id="ARBA00022989"/>
    </source>
</evidence>
<dbReference type="InterPro" id="IPR001046">
    <property type="entry name" value="NRAMP_fam"/>
</dbReference>
<dbReference type="AlphaFoldDB" id="A0A1Y0CGI2"/>
<feature type="transmembrane region" description="Helical" evidence="5">
    <location>
        <begin position="369"/>
        <end position="390"/>
    </location>
</feature>
<dbReference type="Pfam" id="PF01566">
    <property type="entry name" value="Nramp"/>
    <property type="match status" value="1"/>
</dbReference>
<geneLocation type="plasmid" evidence="6 7">
    <name>unnamed1</name>
</geneLocation>
<name>A0A1Y0CGI2_9MYCO</name>
<keyword evidence="4 5" id="KW-0472">Membrane</keyword>
<comment type="subcellular location">
    <subcellularLocation>
        <location evidence="1">Membrane</location>
        <topology evidence="1">Multi-pass membrane protein</topology>
    </subcellularLocation>
</comment>
<feature type="transmembrane region" description="Helical" evidence="5">
    <location>
        <begin position="50"/>
        <end position="71"/>
    </location>
</feature>
<organism evidence="6 7">
    <name type="scientific">Mycobacterium dioxanotrophicus</name>
    <dbReference type="NCBI Taxonomy" id="482462"/>
    <lineage>
        <taxon>Bacteria</taxon>
        <taxon>Bacillati</taxon>
        <taxon>Actinomycetota</taxon>
        <taxon>Actinomycetes</taxon>
        <taxon>Mycobacteriales</taxon>
        <taxon>Mycobacteriaceae</taxon>
        <taxon>Mycobacterium</taxon>
    </lineage>
</organism>
<protein>
    <recommendedName>
        <fullName evidence="8">Mn2+/Fe2+ transporter</fullName>
    </recommendedName>
</protein>
<keyword evidence="6" id="KW-0614">Plasmid</keyword>
<keyword evidence="3 5" id="KW-1133">Transmembrane helix</keyword>
<evidence type="ECO:0000313" key="7">
    <source>
        <dbReference type="Proteomes" id="UP000195331"/>
    </source>
</evidence>
<evidence type="ECO:0000256" key="2">
    <source>
        <dbReference type="ARBA" id="ARBA00022692"/>
    </source>
</evidence>
<feature type="transmembrane region" description="Helical" evidence="5">
    <location>
        <begin position="297"/>
        <end position="322"/>
    </location>
</feature>
<dbReference type="EMBL" id="CP020810">
    <property type="protein sequence ID" value="ART74262.1"/>
    <property type="molecule type" value="Genomic_DNA"/>
</dbReference>
<evidence type="ECO:0008006" key="8">
    <source>
        <dbReference type="Google" id="ProtNLM"/>
    </source>
</evidence>
<dbReference type="RefSeq" id="WP_087083424.1">
    <property type="nucleotide sequence ID" value="NZ_CP020810.1"/>
</dbReference>
<feature type="transmembrane region" description="Helical" evidence="5">
    <location>
        <begin position="134"/>
        <end position="150"/>
    </location>
</feature>
<dbReference type="Proteomes" id="UP000195331">
    <property type="component" value="Plasmid unnamed1"/>
</dbReference>
<dbReference type="KEGG" id="mdx:BTO20_37090"/>
<proteinExistence type="predicted"/>
<dbReference type="OrthoDB" id="9787548at2"/>
<keyword evidence="2 5" id="KW-0812">Transmembrane</keyword>